<dbReference type="Pfam" id="PF07720">
    <property type="entry name" value="TPR_3"/>
    <property type="match status" value="1"/>
</dbReference>
<keyword evidence="9" id="KW-1185">Reference proteome</keyword>
<dbReference type="GeneID" id="77675574"/>
<keyword evidence="3" id="KW-0498">Mitosis</keyword>
<comment type="caution">
    <text evidence="8">The sequence shown here is derived from an EMBL/GenBank/DDBJ whole genome shotgun (WGS) entry which is preliminary data.</text>
</comment>
<dbReference type="AlphaFoldDB" id="A0A086J2T7"/>
<evidence type="ECO:0000256" key="3">
    <source>
        <dbReference type="ARBA" id="ARBA00022776"/>
    </source>
</evidence>
<dbReference type="GO" id="GO:0005680">
    <property type="term" value="C:anaphase-promoting complex"/>
    <property type="evidence" value="ECO:0007669"/>
    <property type="project" value="TreeGrafter"/>
</dbReference>
<dbReference type="SUPFAM" id="SSF48452">
    <property type="entry name" value="TPR-like"/>
    <property type="match status" value="2"/>
</dbReference>
<dbReference type="PANTHER" id="PTHR12558:SF9">
    <property type="entry name" value="CELL DIVISION CYCLE PROTEIN 16 HOMOLOG"/>
    <property type="match status" value="1"/>
</dbReference>
<dbReference type="InterPro" id="IPR011716">
    <property type="entry name" value="TPR-3"/>
</dbReference>
<organism evidence="8 9">
    <name type="scientific">Nematocida ausubeli (strain ATCC PRA-371 / ERTm2)</name>
    <name type="common">Nematode killer fungus</name>
    <dbReference type="NCBI Taxonomy" id="1913371"/>
    <lineage>
        <taxon>Eukaryota</taxon>
        <taxon>Fungi</taxon>
        <taxon>Fungi incertae sedis</taxon>
        <taxon>Microsporidia</taxon>
        <taxon>Nematocida</taxon>
    </lineage>
</organism>
<dbReference type="InterPro" id="IPR011990">
    <property type="entry name" value="TPR-like_helical_dom_sf"/>
</dbReference>
<dbReference type="PANTHER" id="PTHR12558">
    <property type="entry name" value="CELL DIVISION CYCLE 16,23,27"/>
    <property type="match status" value="1"/>
</dbReference>
<evidence type="ECO:0000256" key="4">
    <source>
        <dbReference type="ARBA" id="ARBA00022786"/>
    </source>
</evidence>
<evidence type="ECO:0000313" key="8">
    <source>
        <dbReference type="EMBL" id="KFG26455.1"/>
    </source>
</evidence>
<keyword evidence="4" id="KW-0833">Ubl conjugation pathway</keyword>
<evidence type="ECO:0000256" key="6">
    <source>
        <dbReference type="ARBA" id="ARBA00023306"/>
    </source>
</evidence>
<evidence type="ECO:0000256" key="5">
    <source>
        <dbReference type="ARBA" id="ARBA00022803"/>
    </source>
</evidence>
<sequence>MEVELLQACREAHLDESSILLAEHIFRKEQTPRAFLGLLTVLAETNKYEAVKWLVHRRREYFLYEEIQRIYIEVMKRLGEISEIDAFMMSSKRIDENECMQDTEAGSRNCAYTVDCQKTEGYSSVVGADYAGRGYRPISRLSLNSYYQALIQKGSEEKRRECIDRAIEFDERNLEPYIYIGMTKSYSELEGYIDRVQDASVRELFRTLLSSRKESFSLFSRSFHTPFSCCRIAKRLFNERQTSEIFQIAQYTASVYPSHYFTYIISGMYYILIGKHADGKRALFKALQLNNSYGMGWILLGYCQAFLCESSNAIACYEKAEVLMESTGYMPSLGIALEYHRMRSYQKAEKKYLDVQKKYGMEYCFNPYVSLLVVQGRYDEALQLIADKTCSGERALLKSACYLFLDETEMAEEALQDVNISYHSKTQSKYYLLLGYIQHMKKKYCEAIELYQKAILDPSKPAGSLVNDLLELAIKNSLEENNKKLVMQYKEDVFDFLDLKADLPLVL</sequence>
<keyword evidence="2" id="KW-0677">Repeat</keyword>
<reference evidence="8 9" key="1">
    <citation type="journal article" date="2014" name="Genome Announc.">
        <title>Genome Sequence of the Microsporidian Species Nematocida sp1 Strain ERTm6 (ATCC PRA-372).</title>
        <authorList>
            <person name="Bakowski M.A."/>
            <person name="Priest M."/>
            <person name="Young S."/>
            <person name="Cuomo C.A."/>
            <person name="Troemel E.R."/>
        </authorList>
    </citation>
    <scope>NUCLEOTIDE SEQUENCE [LARGE SCALE GENOMIC DNA]</scope>
    <source>
        <strain evidence="8 9">ERTm6</strain>
    </source>
</reference>
<gene>
    <name evidence="8" type="ORF">NESG_00601</name>
</gene>
<proteinExistence type="predicted"/>
<keyword evidence="6" id="KW-0131">Cell cycle</keyword>
<dbReference type="SMART" id="SM00028">
    <property type="entry name" value="TPR"/>
    <property type="match status" value="3"/>
</dbReference>
<accession>A0A086J2T7</accession>
<dbReference type="GO" id="GO:0051301">
    <property type="term" value="P:cell division"/>
    <property type="evidence" value="ECO:0007669"/>
    <property type="project" value="UniProtKB-KW"/>
</dbReference>
<dbReference type="Proteomes" id="UP000054524">
    <property type="component" value="Unassembled WGS sequence"/>
</dbReference>
<feature type="repeat" description="TPR" evidence="7">
    <location>
        <begin position="428"/>
        <end position="460"/>
    </location>
</feature>
<dbReference type="GO" id="GO:0045842">
    <property type="term" value="P:positive regulation of mitotic metaphase/anaphase transition"/>
    <property type="evidence" value="ECO:0007669"/>
    <property type="project" value="TreeGrafter"/>
</dbReference>
<evidence type="ECO:0000313" key="9">
    <source>
        <dbReference type="Proteomes" id="UP000054524"/>
    </source>
</evidence>
<protein>
    <submittedName>
        <fullName evidence="8">Uncharacterized protein</fullName>
    </submittedName>
</protein>
<evidence type="ECO:0000256" key="1">
    <source>
        <dbReference type="ARBA" id="ARBA00022618"/>
    </source>
</evidence>
<dbReference type="InterPro" id="IPR019734">
    <property type="entry name" value="TPR_rpt"/>
</dbReference>
<dbReference type="GO" id="GO:0016567">
    <property type="term" value="P:protein ubiquitination"/>
    <property type="evidence" value="ECO:0007669"/>
    <property type="project" value="TreeGrafter"/>
</dbReference>
<keyword evidence="1" id="KW-0132">Cell division</keyword>
<evidence type="ECO:0000256" key="2">
    <source>
        <dbReference type="ARBA" id="ARBA00022737"/>
    </source>
</evidence>
<keyword evidence="5 7" id="KW-0802">TPR repeat</keyword>
<dbReference type="RefSeq" id="XP_052905010.1">
    <property type="nucleotide sequence ID" value="XM_053048250.1"/>
</dbReference>
<dbReference type="EMBL" id="AKIJ01000002">
    <property type="protein sequence ID" value="KFG26455.1"/>
    <property type="molecule type" value="Genomic_DNA"/>
</dbReference>
<dbReference type="HOGENOM" id="CLU_594506_0_0_1"/>
<name>A0A086J2T7_NEMA1</name>
<dbReference type="GO" id="GO:0005737">
    <property type="term" value="C:cytoplasm"/>
    <property type="evidence" value="ECO:0007669"/>
    <property type="project" value="TreeGrafter"/>
</dbReference>
<dbReference type="Gene3D" id="1.25.40.10">
    <property type="entry name" value="Tetratricopeptide repeat domain"/>
    <property type="match status" value="1"/>
</dbReference>
<evidence type="ECO:0000256" key="7">
    <source>
        <dbReference type="PROSITE-ProRule" id="PRU00339"/>
    </source>
</evidence>
<dbReference type="PROSITE" id="PS50005">
    <property type="entry name" value="TPR"/>
    <property type="match status" value="1"/>
</dbReference>
<dbReference type="GO" id="GO:0031145">
    <property type="term" value="P:anaphase-promoting complex-dependent catabolic process"/>
    <property type="evidence" value="ECO:0007669"/>
    <property type="project" value="TreeGrafter"/>
</dbReference>